<dbReference type="InterPro" id="IPR012332">
    <property type="entry name" value="Autotransporter_pectin_lyase_C"/>
</dbReference>
<evidence type="ECO:0000313" key="2">
    <source>
        <dbReference type="Proteomes" id="UP000019199"/>
    </source>
</evidence>
<organism evidence="1 2">
    <name type="scientific">Escherichia coli ISC7</name>
    <dbReference type="NCBI Taxonomy" id="1432555"/>
    <lineage>
        <taxon>Bacteria</taxon>
        <taxon>Pseudomonadati</taxon>
        <taxon>Pseudomonadota</taxon>
        <taxon>Gammaproteobacteria</taxon>
        <taxon>Enterobacterales</taxon>
        <taxon>Enterobacteriaceae</taxon>
        <taxon>Escherichia</taxon>
    </lineage>
</organism>
<dbReference type="InterPro" id="IPR030930">
    <property type="entry name" value="AIDA"/>
</dbReference>
<proteinExistence type="predicted"/>
<dbReference type="AlphaFoldDB" id="W1F0I8"/>
<comment type="caution">
    <text evidence="1">The sequence shown here is derived from an EMBL/GenBank/DDBJ whole genome shotgun (WGS) entry which is preliminary data.</text>
</comment>
<dbReference type="EMBL" id="CBWN010000077">
    <property type="protein sequence ID" value="CDL27168.1"/>
    <property type="molecule type" value="Genomic_DNA"/>
</dbReference>
<dbReference type="NCBIfam" id="TIGR04415">
    <property type="entry name" value="O_hepto_targRPT"/>
    <property type="match status" value="1"/>
</dbReference>
<dbReference type="Proteomes" id="UP000019199">
    <property type="component" value="Unassembled WGS sequence"/>
</dbReference>
<dbReference type="FunFam" id="2.160.20.20:FF:000001">
    <property type="entry name" value="Possible enzyme"/>
    <property type="match status" value="1"/>
</dbReference>
<dbReference type="Gene3D" id="2.160.20.20">
    <property type="match status" value="1"/>
</dbReference>
<name>W1F0I8_ECOLX</name>
<sequence>MGSDAKNLMSDGNVQIVKTGEVIGATQLTEGELIVEAGGRAENTVVTGAGWLKVATGGIAKCTQYGNNGTLSVSDGAIATDIVQSEGGAISLSTLATVNGRHPEGEFSVDQGYACGLLLENGGNLRVLEGHRAEKIILDQEGGLLVNGTTSAVVVDEGGELLVYPGGEASNCEINQGGVFYAGRESQ</sequence>
<accession>W1F0I8</accession>
<reference evidence="1 2" key="1">
    <citation type="submission" date="2013-10" db="EMBL/GenBank/DDBJ databases">
        <title>Antibiotic resistance diversity of beta-lactamase producers in the General Hospital Vienna.</title>
        <authorList>
            <person name="Barisic I."/>
            <person name="Mitteregger D."/>
            <person name="Hirschl A.M."/>
            <person name="Noehammer C."/>
            <person name="Wiesinger-Mayr H."/>
        </authorList>
    </citation>
    <scope>NUCLEOTIDE SEQUENCE [LARGE SCALE GENOMIC DNA]</scope>
    <source>
        <strain evidence="1 2">ISC7</strain>
    </source>
</reference>
<evidence type="ECO:0000313" key="1">
    <source>
        <dbReference type="EMBL" id="CDL27168.1"/>
    </source>
</evidence>
<protein>
    <submittedName>
        <fullName evidence="1">Possible enzyme</fullName>
    </submittedName>
</protein>
<dbReference type="Pfam" id="PF16168">
    <property type="entry name" value="AIDA"/>
    <property type="match status" value="1"/>
</dbReference>